<dbReference type="AlphaFoldDB" id="A0A448X867"/>
<sequence length="80" mass="9053">MFPPERSILFGVQRLADSPAWQRHLQGKFFPPKMPCQDRHLEAAIACGISTLGLPICSRQVGYMRRKSQKDTHTGGSVWK</sequence>
<reference evidence="1" key="1">
    <citation type="submission" date="2018-11" db="EMBL/GenBank/DDBJ databases">
        <authorList>
            <consortium name="Pathogen Informatics"/>
        </authorList>
    </citation>
    <scope>NUCLEOTIDE SEQUENCE</scope>
</reference>
<evidence type="ECO:0000313" key="2">
    <source>
        <dbReference type="Proteomes" id="UP000784294"/>
    </source>
</evidence>
<comment type="caution">
    <text evidence="1">The sequence shown here is derived from an EMBL/GenBank/DDBJ whole genome shotgun (WGS) entry which is preliminary data.</text>
</comment>
<dbReference type="Proteomes" id="UP000784294">
    <property type="component" value="Unassembled WGS sequence"/>
</dbReference>
<dbReference type="EMBL" id="CAAALY010113433">
    <property type="protein sequence ID" value="VEL30580.1"/>
    <property type="molecule type" value="Genomic_DNA"/>
</dbReference>
<evidence type="ECO:0000313" key="1">
    <source>
        <dbReference type="EMBL" id="VEL30580.1"/>
    </source>
</evidence>
<keyword evidence="2" id="KW-1185">Reference proteome</keyword>
<proteinExistence type="predicted"/>
<name>A0A448X867_9PLAT</name>
<gene>
    <name evidence="1" type="ORF">PXEA_LOCUS24020</name>
</gene>
<organism evidence="1 2">
    <name type="scientific">Protopolystoma xenopodis</name>
    <dbReference type="NCBI Taxonomy" id="117903"/>
    <lineage>
        <taxon>Eukaryota</taxon>
        <taxon>Metazoa</taxon>
        <taxon>Spiralia</taxon>
        <taxon>Lophotrochozoa</taxon>
        <taxon>Platyhelminthes</taxon>
        <taxon>Monogenea</taxon>
        <taxon>Polyopisthocotylea</taxon>
        <taxon>Polystomatidea</taxon>
        <taxon>Polystomatidae</taxon>
        <taxon>Protopolystoma</taxon>
    </lineage>
</organism>
<accession>A0A448X867</accession>
<protein>
    <submittedName>
        <fullName evidence="1">Uncharacterized protein</fullName>
    </submittedName>
</protein>